<dbReference type="AlphaFoldDB" id="A0A075WSW8"/>
<evidence type="ECO:0000313" key="1">
    <source>
        <dbReference type="EMBL" id="AIH04379.1"/>
    </source>
</evidence>
<dbReference type="HOGENOM" id="CLU_2792646_0_0_0"/>
<evidence type="ECO:0000313" key="2">
    <source>
        <dbReference type="Proteomes" id="UP000028481"/>
    </source>
</evidence>
<sequence length="68" mass="7920">MNLRTVFMPEDAIINLLKTLPEDVLIDIFWKTIVEVDVSPLTAEEKEEIKKAKDEYGKGETIKWENLK</sequence>
<keyword evidence="2" id="KW-1185">Reference proteome</keyword>
<organism evidence="1 2">
    <name type="scientific">Thermodesulfobacterium commune DSM 2178</name>
    <dbReference type="NCBI Taxonomy" id="289377"/>
    <lineage>
        <taxon>Bacteria</taxon>
        <taxon>Pseudomonadati</taxon>
        <taxon>Thermodesulfobacteriota</taxon>
        <taxon>Thermodesulfobacteria</taxon>
        <taxon>Thermodesulfobacteriales</taxon>
        <taxon>Thermodesulfobacteriaceae</taxon>
        <taxon>Thermodesulfobacterium</taxon>
    </lineage>
</organism>
<dbReference type="OrthoDB" id="9953990at2"/>
<protein>
    <submittedName>
        <fullName evidence="1">Uncharacterized protein</fullName>
    </submittedName>
</protein>
<dbReference type="Proteomes" id="UP000028481">
    <property type="component" value="Chromosome"/>
</dbReference>
<dbReference type="RefSeq" id="WP_038062924.1">
    <property type="nucleotide sequence ID" value="NZ_CP008796.1"/>
</dbReference>
<reference evidence="1 2" key="1">
    <citation type="journal article" date="2015" name="Genome Announc.">
        <title>Genome Sequence of a Sulfate-Reducing Thermophilic Bacterium, Thermodesulfobacterium commune DSM 2178T (Phylum Thermodesulfobacteria).</title>
        <authorList>
            <person name="Bhatnagar S."/>
            <person name="Badger J.H."/>
            <person name="Madupu R."/>
            <person name="Khouri H.M."/>
            <person name="O'Connor E.M."/>
            <person name="Robb F.T."/>
            <person name="Ward N.L."/>
            <person name="Eisen J.A."/>
        </authorList>
    </citation>
    <scope>NUCLEOTIDE SEQUENCE [LARGE SCALE GENOMIC DNA]</scope>
    <source>
        <strain evidence="1 2">DSM 2178</strain>
    </source>
</reference>
<dbReference type="EMBL" id="CP008796">
    <property type="protein sequence ID" value="AIH04379.1"/>
    <property type="molecule type" value="Genomic_DNA"/>
</dbReference>
<gene>
    <name evidence="1" type="ORF">HL41_06380</name>
</gene>
<proteinExistence type="predicted"/>
<dbReference type="PaxDb" id="289377-HL41_06380"/>
<name>A0A075WSW8_9BACT</name>
<dbReference type="KEGG" id="tcm:HL41_06380"/>
<accession>A0A075WSW8</accession>
<dbReference type="STRING" id="289377.HL41_06380"/>